<dbReference type="OrthoDB" id="75250at2759"/>
<sequence>MEKTGLRISTSTSLPVVEAETPRVLTSPTLPKQSALVTTSSAHGRLTIRVLEGSDFGLPSFEAPSEPAANTTGIMKSIRRASLGMKRPVEARVASTACVCIVLQIGVDPVLEFTTSSLLSAQDTWHEDFAVESASSDDVLMLYGVNRLKSAPHKSIAVDVWDDHPACFGKVCIPLSRLPEHEEIEQWYSFSGSRAAVRVALKFSPALSSLPAMHSPANDRQRAKSSAAEPEESPPIIESPQPTQEHVLPTGIVDYVLFVGPDANDEHVVLSRYPKDDRKDFPLPTKIEWFCFPGGYEVVDGLSRCYGVCVIVHHIKMGVPTTSSGARQWEPTCICFLSRLPLLPSLQTSLLQLVSVYLNPDPTIARLGGHVVDQLTRRLPLPVAELLDVAVAIVPGAPVAFSLRHTDMHGLKYALPPALYSLETFFRAFSLHTAIRLVVLALCEYRIVVHSSHLSLLCPITESLKALLYPFRWQHPYVPMLPRILSEYLQAPLPYILGVQTSWLPGLFESGRPDNLVLVDVDRGTLTISHEASLPPLPATLTKALYRRLKPMMAAPLWNASLEHRVRLSFACYLTSMIQGSLVLHCVVVIAEDTYARSRLHAFHAIYLTLSQTDEITWLDEPASTPTPVHETPLLHVSLYPARDNETWTTRDVTSSIQASDLSILEQLKLKPALGTPRSSSGVWTYEKIADTLDIDRSLFEANWEKIMDPFSHCAPPSHAPTPTRELSSEEEQVQESIHKCLVSVFSSELLSDDECRTCQRSFKAPYARELFVLILMQPHHRSEQASGVYNPRGSGSCLGDAGFKLLVTLATQVLQDCEIHEDYTNARGLLQVSAQFYRLVDDGVRSTPRAPGFGAPREYLQKSLKTQPICRSLDMWHHALSRDIEAALKSETIEPHNDAPNDISDDMFFSQMGSLVYDMLNLDNALGKVQLFVAGMCSTYNRGKEVQDTLSQLVENLHRAIVLSSDNVVSSTAHASWALAPSSTDANYELDSVIRRRISTTTLASSSKSSQPLESNDENENDPNAILLQTQSPVLCLSVHRDRIAAGCLDATIAVHSAATTT</sequence>
<dbReference type="InterPro" id="IPR037516">
    <property type="entry name" value="Tripartite_DENN"/>
</dbReference>
<keyword evidence="4" id="KW-1185">Reference proteome</keyword>
<dbReference type="KEGG" id="spar:SPRG_10376"/>
<dbReference type="Gene3D" id="3.40.50.11500">
    <property type="match status" value="1"/>
</dbReference>
<reference evidence="3 4" key="1">
    <citation type="journal article" date="2013" name="PLoS Genet.">
        <title>Distinctive expansion of potential virulence genes in the genome of the oomycete fish pathogen Saprolegnia parasitica.</title>
        <authorList>
            <person name="Jiang R.H."/>
            <person name="de Bruijn I."/>
            <person name="Haas B.J."/>
            <person name="Belmonte R."/>
            <person name="Lobach L."/>
            <person name="Christie J."/>
            <person name="van den Ackerveken G."/>
            <person name="Bottin A."/>
            <person name="Bulone V."/>
            <person name="Diaz-Moreno S.M."/>
            <person name="Dumas B."/>
            <person name="Fan L."/>
            <person name="Gaulin E."/>
            <person name="Govers F."/>
            <person name="Grenville-Briggs L.J."/>
            <person name="Horner N.R."/>
            <person name="Levin J.Z."/>
            <person name="Mammella M."/>
            <person name="Meijer H.J."/>
            <person name="Morris P."/>
            <person name="Nusbaum C."/>
            <person name="Oome S."/>
            <person name="Phillips A.J."/>
            <person name="van Rooyen D."/>
            <person name="Rzeszutek E."/>
            <person name="Saraiva M."/>
            <person name="Secombes C.J."/>
            <person name="Seidl M.F."/>
            <person name="Snel B."/>
            <person name="Stassen J.H."/>
            <person name="Sykes S."/>
            <person name="Tripathy S."/>
            <person name="van den Berg H."/>
            <person name="Vega-Arreguin J.C."/>
            <person name="Wawra S."/>
            <person name="Young S.K."/>
            <person name="Zeng Q."/>
            <person name="Dieguez-Uribeondo J."/>
            <person name="Russ C."/>
            <person name="Tyler B.M."/>
            <person name="van West P."/>
        </authorList>
    </citation>
    <scope>NUCLEOTIDE SEQUENCE [LARGE SCALE GENOMIC DNA]</scope>
    <source>
        <strain evidence="3 4">CBS 223.65</strain>
    </source>
</reference>
<feature type="domain" description="UDENN" evidence="2">
    <location>
        <begin position="254"/>
        <end position="650"/>
    </location>
</feature>
<proteinExistence type="predicted"/>
<dbReference type="SMART" id="SM00800">
    <property type="entry name" value="uDENN"/>
    <property type="match status" value="1"/>
</dbReference>
<accession>A0A067CCN8</accession>
<dbReference type="GO" id="GO:0031410">
    <property type="term" value="C:cytoplasmic vesicle"/>
    <property type="evidence" value="ECO:0007669"/>
    <property type="project" value="TreeGrafter"/>
</dbReference>
<dbReference type="InterPro" id="IPR051696">
    <property type="entry name" value="DENN_Domain_GEFs"/>
</dbReference>
<evidence type="ECO:0000256" key="1">
    <source>
        <dbReference type="SAM" id="MobiDB-lite"/>
    </source>
</evidence>
<dbReference type="RefSeq" id="XP_012204898.1">
    <property type="nucleotide sequence ID" value="XM_012349508.1"/>
</dbReference>
<dbReference type="VEuPathDB" id="FungiDB:SPRG_10376"/>
<dbReference type="SMART" id="SM00799">
    <property type="entry name" value="DENN"/>
    <property type="match status" value="1"/>
</dbReference>
<feature type="non-terminal residue" evidence="3">
    <location>
        <position position="1063"/>
    </location>
</feature>
<dbReference type="EMBL" id="KK583243">
    <property type="protein sequence ID" value="KDO24301.1"/>
    <property type="molecule type" value="Genomic_DNA"/>
</dbReference>
<dbReference type="Pfam" id="PF03456">
    <property type="entry name" value="uDENN"/>
    <property type="match status" value="1"/>
</dbReference>
<dbReference type="AlphaFoldDB" id="A0A067CCN8"/>
<dbReference type="PANTHER" id="PTHR12296:SF21">
    <property type="entry name" value="DENN DOMAIN-CONTAINING PROTEIN 3"/>
    <property type="match status" value="1"/>
</dbReference>
<dbReference type="PROSITE" id="PS50211">
    <property type="entry name" value="DENN"/>
    <property type="match status" value="1"/>
</dbReference>
<feature type="region of interest" description="Disordered" evidence="1">
    <location>
        <begin position="212"/>
        <end position="243"/>
    </location>
</feature>
<dbReference type="Proteomes" id="UP000030745">
    <property type="component" value="Unassembled WGS sequence"/>
</dbReference>
<dbReference type="PANTHER" id="PTHR12296">
    <property type="entry name" value="DENN DOMAIN-CONTAINING PROTEIN 4"/>
    <property type="match status" value="1"/>
</dbReference>
<protein>
    <recommendedName>
        <fullName evidence="2">UDENN domain-containing protein</fullName>
    </recommendedName>
</protein>
<dbReference type="Pfam" id="PF02141">
    <property type="entry name" value="DENN"/>
    <property type="match status" value="1"/>
</dbReference>
<organism evidence="3 4">
    <name type="scientific">Saprolegnia parasitica (strain CBS 223.65)</name>
    <dbReference type="NCBI Taxonomy" id="695850"/>
    <lineage>
        <taxon>Eukaryota</taxon>
        <taxon>Sar</taxon>
        <taxon>Stramenopiles</taxon>
        <taxon>Oomycota</taxon>
        <taxon>Saprolegniomycetes</taxon>
        <taxon>Saprolegniales</taxon>
        <taxon>Saprolegniaceae</taxon>
        <taxon>Saprolegnia</taxon>
    </lineage>
</organism>
<name>A0A067CCN8_SAPPC</name>
<evidence type="ECO:0000259" key="2">
    <source>
        <dbReference type="PROSITE" id="PS50211"/>
    </source>
</evidence>
<dbReference type="InterPro" id="IPR043153">
    <property type="entry name" value="DENN_C"/>
</dbReference>
<feature type="region of interest" description="Disordered" evidence="1">
    <location>
        <begin position="1004"/>
        <end position="1024"/>
    </location>
</feature>
<dbReference type="STRING" id="695850.A0A067CCN8"/>
<evidence type="ECO:0000313" key="4">
    <source>
        <dbReference type="Proteomes" id="UP000030745"/>
    </source>
</evidence>
<dbReference type="OMA" id="STCANDN"/>
<dbReference type="InterPro" id="IPR001194">
    <property type="entry name" value="cDENN_dom"/>
</dbReference>
<evidence type="ECO:0000313" key="3">
    <source>
        <dbReference type="EMBL" id="KDO24301.1"/>
    </source>
</evidence>
<feature type="region of interest" description="Disordered" evidence="1">
    <location>
        <begin position="712"/>
        <end position="731"/>
    </location>
</feature>
<dbReference type="GeneID" id="24132490"/>
<dbReference type="InterPro" id="IPR005113">
    <property type="entry name" value="uDENN_dom"/>
</dbReference>
<gene>
    <name evidence="3" type="ORF">SPRG_10376</name>
</gene>
<dbReference type="Gene3D" id="3.30.450.200">
    <property type="match status" value="1"/>
</dbReference>
<dbReference type="GO" id="GO:0032483">
    <property type="term" value="P:regulation of Rab protein signal transduction"/>
    <property type="evidence" value="ECO:0007669"/>
    <property type="project" value="TreeGrafter"/>
</dbReference>